<name>A0A7U4GFH1_YEREN</name>
<dbReference type="PANTHER" id="PTHR33713">
    <property type="entry name" value="ANTITOXIN YAFN-RELATED"/>
    <property type="match status" value="1"/>
</dbReference>
<reference evidence="3 4" key="1">
    <citation type="submission" date="2017-11" db="EMBL/GenBank/DDBJ databases">
        <title>The complete genome sequence and comparative genome analysis of Yersinia enterocolitica strain LC20.</title>
        <authorList>
            <person name="Shi G."/>
            <person name="Su M."/>
            <person name="Liang J."/>
            <person name="Gu W."/>
            <person name="Xiao Y."/>
            <person name="Zhang Z."/>
            <person name="Qiu H."/>
            <person name="Duan R."/>
            <person name="Zhang Z."/>
            <person name="Li Y."/>
            <person name="Zhang X."/>
            <person name="Ling Y."/>
            <person name="Song L."/>
            <person name="Chen M."/>
            <person name="Zhao Y."/>
            <person name="Wu J."/>
            <person name="Jing H."/>
            <person name="Xiao J."/>
            <person name="Wang X."/>
        </authorList>
    </citation>
    <scope>NUCLEOTIDE SEQUENCE [LARGE SCALE GENOMIC DNA]</scope>
    <source>
        <strain evidence="3 4">LC20</strain>
    </source>
</reference>
<evidence type="ECO:0000256" key="1">
    <source>
        <dbReference type="ARBA" id="ARBA00009981"/>
    </source>
</evidence>
<dbReference type="InterPro" id="IPR036165">
    <property type="entry name" value="YefM-like_sf"/>
</dbReference>
<dbReference type="NCBIfam" id="TIGR01552">
    <property type="entry name" value="phd_fam"/>
    <property type="match status" value="1"/>
</dbReference>
<dbReference type="Proteomes" id="UP000230961">
    <property type="component" value="Chromosome"/>
</dbReference>
<protein>
    <recommendedName>
        <fullName evidence="2">Antitoxin</fullName>
    </recommendedName>
</protein>
<dbReference type="AlphaFoldDB" id="A0A7U4GFH1"/>
<dbReference type="KEGG" id="yel:LC20_02724"/>
<dbReference type="InterPro" id="IPR006442">
    <property type="entry name" value="Antitoxin_Phd/YefM"/>
</dbReference>
<organism evidence="3 4">
    <name type="scientific">Yersinia enterocolitica LC20</name>
    <dbReference type="NCBI Taxonomy" id="1443113"/>
    <lineage>
        <taxon>Bacteria</taxon>
        <taxon>Pseudomonadati</taxon>
        <taxon>Pseudomonadota</taxon>
        <taxon>Gammaproteobacteria</taxon>
        <taxon>Enterobacterales</taxon>
        <taxon>Yersiniaceae</taxon>
        <taxon>Yersinia</taxon>
    </lineage>
</organism>
<sequence length="72" mass="8120">MIKMTSISYTAARNNLAKILSEAQNQPVEITRRGQSEVYIISKADYEALMKAKVKAHIQFKHAETINALADR</sequence>
<evidence type="ECO:0000256" key="2">
    <source>
        <dbReference type="RuleBase" id="RU362080"/>
    </source>
</evidence>
<dbReference type="Pfam" id="PF02604">
    <property type="entry name" value="PhdYeFM_antitox"/>
    <property type="match status" value="1"/>
</dbReference>
<dbReference type="InterPro" id="IPR051405">
    <property type="entry name" value="phD/YefM_antitoxin"/>
</dbReference>
<dbReference type="EMBL" id="CP007448">
    <property type="protein sequence ID" value="AHM73977.2"/>
    <property type="molecule type" value="Genomic_DNA"/>
</dbReference>
<dbReference type="Gene3D" id="3.40.1620.10">
    <property type="entry name" value="YefM-like domain"/>
    <property type="match status" value="1"/>
</dbReference>
<accession>A0A7U4GFH1</accession>
<gene>
    <name evidence="3" type="ORF">LC20_02724</name>
</gene>
<comment type="function">
    <text evidence="2">Antitoxin component of a type II toxin-antitoxin (TA) system.</text>
</comment>
<evidence type="ECO:0000313" key="3">
    <source>
        <dbReference type="EMBL" id="AHM73977.2"/>
    </source>
</evidence>
<dbReference type="PANTHER" id="PTHR33713:SF6">
    <property type="entry name" value="ANTITOXIN YEFM"/>
    <property type="match status" value="1"/>
</dbReference>
<comment type="similarity">
    <text evidence="1 2">Belongs to the phD/YefM antitoxin family.</text>
</comment>
<dbReference type="SUPFAM" id="SSF143120">
    <property type="entry name" value="YefM-like"/>
    <property type="match status" value="1"/>
</dbReference>
<proteinExistence type="inferred from homology"/>
<evidence type="ECO:0000313" key="4">
    <source>
        <dbReference type="Proteomes" id="UP000230961"/>
    </source>
</evidence>